<accession>X0SGC8</accession>
<proteinExistence type="predicted"/>
<name>X0SGC8_9ZZZZ</name>
<dbReference type="InterPro" id="IPR023210">
    <property type="entry name" value="NADP_OxRdtase_dom"/>
</dbReference>
<feature type="domain" description="NADP-dependent oxidoreductase" evidence="1">
    <location>
        <begin position="33"/>
        <end position="190"/>
    </location>
</feature>
<dbReference type="CDD" id="cd19100">
    <property type="entry name" value="AKR_unchar"/>
    <property type="match status" value="1"/>
</dbReference>
<evidence type="ECO:0000259" key="1">
    <source>
        <dbReference type="Pfam" id="PF00248"/>
    </source>
</evidence>
<dbReference type="SUPFAM" id="SSF51430">
    <property type="entry name" value="NAD(P)-linked oxidoreductase"/>
    <property type="match status" value="1"/>
</dbReference>
<sequence>MDNSIPMAMLGRTGLRVTRLGIGGAYCETPEGYRAALDCGVNYIDTARGYRDGEDERVIGQAIAGRRDGLILASKTQRRDAAGAREDLETSLRLLATDYLDIWQIHYLDTDAEREQILGAGGAMEAACKAREEGLIRHIGVTGHNWGQLQKAAATGLFDTVLCWYNCAMKEPEQSIFPEAMTQRMGVVIMKATFTDKLFSGQGEPAPEDFYRYVLSHEAVDLTIMGLRDVDLFGRVALALSQRATLTQD</sequence>
<reference evidence="2" key="1">
    <citation type="journal article" date="2014" name="Front. Microbiol.">
        <title>High frequency of phylogenetically diverse reductive dehalogenase-homologous genes in deep subseafloor sedimentary metagenomes.</title>
        <authorList>
            <person name="Kawai M."/>
            <person name="Futagami T."/>
            <person name="Toyoda A."/>
            <person name="Takaki Y."/>
            <person name="Nishi S."/>
            <person name="Hori S."/>
            <person name="Arai W."/>
            <person name="Tsubouchi T."/>
            <person name="Morono Y."/>
            <person name="Uchiyama I."/>
            <person name="Ito T."/>
            <person name="Fujiyama A."/>
            <person name="Inagaki F."/>
            <person name="Takami H."/>
        </authorList>
    </citation>
    <scope>NUCLEOTIDE SEQUENCE</scope>
    <source>
        <strain evidence="2">Expedition CK06-06</strain>
    </source>
</reference>
<organism evidence="2">
    <name type="scientific">marine sediment metagenome</name>
    <dbReference type="NCBI Taxonomy" id="412755"/>
    <lineage>
        <taxon>unclassified sequences</taxon>
        <taxon>metagenomes</taxon>
        <taxon>ecological metagenomes</taxon>
    </lineage>
</organism>
<dbReference type="AlphaFoldDB" id="X0SGC8"/>
<dbReference type="PANTHER" id="PTHR43312:SF1">
    <property type="entry name" value="NADP-DEPENDENT OXIDOREDUCTASE DOMAIN-CONTAINING PROTEIN"/>
    <property type="match status" value="1"/>
</dbReference>
<dbReference type="InterPro" id="IPR036812">
    <property type="entry name" value="NAD(P)_OxRdtase_dom_sf"/>
</dbReference>
<dbReference type="EMBL" id="BARS01000618">
    <property type="protein sequence ID" value="GAF80088.1"/>
    <property type="molecule type" value="Genomic_DNA"/>
</dbReference>
<dbReference type="Pfam" id="PF00248">
    <property type="entry name" value="Aldo_ket_red"/>
    <property type="match status" value="1"/>
</dbReference>
<protein>
    <recommendedName>
        <fullName evidence="1">NADP-dependent oxidoreductase domain-containing protein</fullName>
    </recommendedName>
</protein>
<dbReference type="InterPro" id="IPR020471">
    <property type="entry name" value="AKR"/>
</dbReference>
<gene>
    <name evidence="2" type="ORF">S01H1_01432</name>
</gene>
<dbReference type="InterPro" id="IPR053135">
    <property type="entry name" value="AKR2_Oxidoreductase"/>
</dbReference>
<dbReference type="PRINTS" id="PR00069">
    <property type="entry name" value="ALDKETRDTASE"/>
</dbReference>
<feature type="non-terminal residue" evidence="2">
    <location>
        <position position="249"/>
    </location>
</feature>
<evidence type="ECO:0000313" key="2">
    <source>
        <dbReference type="EMBL" id="GAF80088.1"/>
    </source>
</evidence>
<dbReference type="GO" id="GO:0016491">
    <property type="term" value="F:oxidoreductase activity"/>
    <property type="evidence" value="ECO:0007669"/>
    <property type="project" value="InterPro"/>
</dbReference>
<dbReference type="PANTHER" id="PTHR43312">
    <property type="entry name" value="D-THREO-ALDOSE 1-DEHYDROGENASE"/>
    <property type="match status" value="1"/>
</dbReference>
<comment type="caution">
    <text evidence="2">The sequence shown here is derived from an EMBL/GenBank/DDBJ whole genome shotgun (WGS) entry which is preliminary data.</text>
</comment>
<dbReference type="Gene3D" id="3.20.20.100">
    <property type="entry name" value="NADP-dependent oxidoreductase domain"/>
    <property type="match status" value="1"/>
</dbReference>